<sequence length="123" mass="13991">MNMQQETYASEFNNIQKQTNVPKQSSISKLRPVIDREGLLRVGGTNFTGASKELNLELDADIQRYLQEQQCTWIFNPPHASHMGGAWERLIGVARRILDSMLLQQRFVSLTHNQPKASSACFN</sequence>
<proteinExistence type="predicted"/>
<protein>
    <submittedName>
        <fullName evidence="1">Uncharacterized protein</fullName>
    </submittedName>
</protein>
<evidence type="ECO:0000313" key="2">
    <source>
        <dbReference type="Proteomes" id="UP001558613"/>
    </source>
</evidence>
<gene>
    <name evidence="1" type="ORF">QQF64_013599</name>
</gene>
<accession>A0ABR3LRP6</accession>
<reference evidence="1 2" key="1">
    <citation type="submission" date="2023-09" db="EMBL/GenBank/DDBJ databases">
        <authorList>
            <person name="Wang M."/>
        </authorList>
    </citation>
    <scope>NUCLEOTIDE SEQUENCE [LARGE SCALE GENOMIC DNA]</scope>
    <source>
        <strain evidence="1">GT-2023</strain>
        <tissue evidence="1">Liver</tissue>
    </source>
</reference>
<keyword evidence="2" id="KW-1185">Reference proteome</keyword>
<organism evidence="1 2">
    <name type="scientific">Cirrhinus molitorella</name>
    <name type="common">mud carp</name>
    <dbReference type="NCBI Taxonomy" id="172907"/>
    <lineage>
        <taxon>Eukaryota</taxon>
        <taxon>Metazoa</taxon>
        <taxon>Chordata</taxon>
        <taxon>Craniata</taxon>
        <taxon>Vertebrata</taxon>
        <taxon>Euteleostomi</taxon>
        <taxon>Actinopterygii</taxon>
        <taxon>Neopterygii</taxon>
        <taxon>Teleostei</taxon>
        <taxon>Ostariophysi</taxon>
        <taxon>Cypriniformes</taxon>
        <taxon>Cyprinidae</taxon>
        <taxon>Labeoninae</taxon>
        <taxon>Labeonini</taxon>
        <taxon>Cirrhinus</taxon>
    </lineage>
</organism>
<dbReference type="InterPro" id="IPR036397">
    <property type="entry name" value="RNaseH_sf"/>
</dbReference>
<dbReference type="Gene3D" id="3.30.420.10">
    <property type="entry name" value="Ribonuclease H-like superfamily/Ribonuclease H"/>
    <property type="match status" value="1"/>
</dbReference>
<dbReference type="EMBL" id="JAYMGO010000019">
    <property type="protein sequence ID" value="KAL1255538.1"/>
    <property type="molecule type" value="Genomic_DNA"/>
</dbReference>
<dbReference type="Proteomes" id="UP001558613">
    <property type="component" value="Unassembled WGS sequence"/>
</dbReference>
<dbReference type="PANTHER" id="PTHR47331">
    <property type="entry name" value="PHD-TYPE DOMAIN-CONTAINING PROTEIN"/>
    <property type="match status" value="1"/>
</dbReference>
<name>A0ABR3LRP6_9TELE</name>
<evidence type="ECO:0000313" key="1">
    <source>
        <dbReference type="EMBL" id="KAL1255538.1"/>
    </source>
</evidence>
<comment type="caution">
    <text evidence="1">The sequence shown here is derived from an EMBL/GenBank/DDBJ whole genome shotgun (WGS) entry which is preliminary data.</text>
</comment>
<dbReference type="PANTHER" id="PTHR47331:SF6">
    <property type="entry name" value="DOUBLECORTIN DOMAIN-CONTAINING PROTEIN"/>
    <property type="match status" value="1"/>
</dbReference>